<gene>
    <name evidence="6" type="ORF">AWN90_35455</name>
</gene>
<dbReference type="Proteomes" id="UP000076512">
    <property type="component" value="Unassembled WGS sequence"/>
</dbReference>
<dbReference type="InterPro" id="IPR002938">
    <property type="entry name" value="FAD-bd"/>
</dbReference>
<dbReference type="EMBL" id="LWGR01000007">
    <property type="protein sequence ID" value="KZM73842.1"/>
    <property type="molecule type" value="Genomic_DNA"/>
</dbReference>
<dbReference type="PANTHER" id="PTHR47178">
    <property type="entry name" value="MONOOXYGENASE, FAD-BINDING"/>
    <property type="match status" value="1"/>
</dbReference>
<dbReference type="SUPFAM" id="SSF51905">
    <property type="entry name" value="FAD/NAD(P)-binding domain"/>
    <property type="match status" value="1"/>
</dbReference>
<feature type="domain" description="FAD-binding" evidence="5">
    <location>
        <begin position="301"/>
        <end position="382"/>
    </location>
</feature>
<accession>A0A164N032</accession>
<dbReference type="OrthoDB" id="3322136at2"/>
<evidence type="ECO:0000256" key="4">
    <source>
        <dbReference type="ARBA" id="ARBA00023033"/>
    </source>
</evidence>
<feature type="domain" description="FAD-binding" evidence="5">
    <location>
        <begin position="8"/>
        <end position="169"/>
    </location>
</feature>
<sequence>MATNEPLHVLIAGGGIGGLALANGLRRAGVRVTVLERDRHRIDRLQGFRIHIDPRGSGALRELLAPELFSAFVAAAGKGGNGFGFVTEQMRELTRVRMAEQGHYGVSRITLRQILLAELGDIVRFDSMVVGFERRGDGTVAAHLADGDAVVGDVLVGADGGGSRVRAQYLPHARRVETGIVAVAGKYALTDEARARLDPRLVASPLSVLPPSGCGMFVAPHEFDPPELPGGVGGNDGAAQRYPGLLFDNTQPYVFWAYAARRERYGVDLESFDPAGLHRLVGELTAGWAPELRRLIGESDPETTTLLPIRTSVPIEPWSATTVTLLGDAIHSMTPFRGIGANVALRDAQSLCRRLIAADRREQGLVAAIGDYEREMIDYGFAAVRSSLAAAEQAVSDSRFGREAGKLFFRTVNAVPAVKRRVFAEFGTS</sequence>
<evidence type="ECO:0000256" key="1">
    <source>
        <dbReference type="ARBA" id="ARBA00022630"/>
    </source>
</evidence>
<dbReference type="AlphaFoldDB" id="A0A164N032"/>
<protein>
    <recommendedName>
        <fullName evidence="5">FAD-binding domain-containing protein</fullName>
    </recommendedName>
</protein>
<name>A0A164N032_9NOCA</name>
<organism evidence="6 7">
    <name type="scientific">Nocardia terpenica</name>
    <dbReference type="NCBI Taxonomy" id="455432"/>
    <lineage>
        <taxon>Bacteria</taxon>
        <taxon>Bacillati</taxon>
        <taxon>Actinomycetota</taxon>
        <taxon>Actinomycetes</taxon>
        <taxon>Mycobacteriales</taxon>
        <taxon>Nocardiaceae</taxon>
        <taxon>Nocardia</taxon>
    </lineage>
</organism>
<evidence type="ECO:0000259" key="5">
    <source>
        <dbReference type="Pfam" id="PF01494"/>
    </source>
</evidence>
<dbReference type="Gene3D" id="3.50.50.60">
    <property type="entry name" value="FAD/NAD(P)-binding domain"/>
    <property type="match status" value="1"/>
</dbReference>
<keyword evidence="3" id="KW-0560">Oxidoreductase</keyword>
<dbReference type="PRINTS" id="PR00420">
    <property type="entry name" value="RNGMNOXGNASE"/>
</dbReference>
<evidence type="ECO:0000256" key="3">
    <source>
        <dbReference type="ARBA" id="ARBA00023002"/>
    </source>
</evidence>
<keyword evidence="2" id="KW-0274">FAD</keyword>
<dbReference type="Pfam" id="PF01494">
    <property type="entry name" value="FAD_binding_3"/>
    <property type="match status" value="2"/>
</dbReference>
<dbReference type="GO" id="GO:0071949">
    <property type="term" value="F:FAD binding"/>
    <property type="evidence" value="ECO:0007669"/>
    <property type="project" value="InterPro"/>
</dbReference>
<reference evidence="6 7" key="1">
    <citation type="submission" date="2016-04" db="EMBL/GenBank/DDBJ databases">
        <authorList>
            <person name="Evans L.H."/>
            <person name="Alamgir A."/>
            <person name="Owens N."/>
            <person name="Weber N.D."/>
            <person name="Virtaneva K."/>
            <person name="Barbian K."/>
            <person name="Babar A."/>
            <person name="Rosenke K."/>
        </authorList>
    </citation>
    <scope>NUCLEOTIDE SEQUENCE [LARGE SCALE GENOMIC DNA]</scope>
    <source>
        <strain evidence="6 7">IFM 0406</strain>
    </source>
</reference>
<keyword evidence="4" id="KW-0503">Monooxygenase</keyword>
<dbReference type="RefSeq" id="WP_067591964.1">
    <property type="nucleotide sequence ID" value="NZ_JABMCZ010000001.1"/>
</dbReference>
<keyword evidence="7" id="KW-1185">Reference proteome</keyword>
<dbReference type="STRING" id="455432.AWN90_35455"/>
<dbReference type="InterPro" id="IPR036188">
    <property type="entry name" value="FAD/NAD-bd_sf"/>
</dbReference>
<evidence type="ECO:0000313" key="6">
    <source>
        <dbReference type="EMBL" id="KZM73842.1"/>
    </source>
</evidence>
<evidence type="ECO:0000313" key="7">
    <source>
        <dbReference type="Proteomes" id="UP000076512"/>
    </source>
</evidence>
<comment type="caution">
    <text evidence="6">The sequence shown here is derived from an EMBL/GenBank/DDBJ whole genome shotgun (WGS) entry which is preliminary data.</text>
</comment>
<dbReference type="GO" id="GO:0004497">
    <property type="term" value="F:monooxygenase activity"/>
    <property type="evidence" value="ECO:0007669"/>
    <property type="project" value="UniProtKB-KW"/>
</dbReference>
<keyword evidence="1" id="KW-0285">Flavoprotein</keyword>
<proteinExistence type="predicted"/>
<evidence type="ECO:0000256" key="2">
    <source>
        <dbReference type="ARBA" id="ARBA00022827"/>
    </source>
</evidence>
<dbReference type="PANTHER" id="PTHR47178:SF5">
    <property type="entry name" value="FAD-BINDING DOMAIN-CONTAINING PROTEIN"/>
    <property type="match status" value="1"/>
</dbReference>